<dbReference type="AlphaFoldDB" id="A0A846MXD6"/>
<feature type="compositionally biased region" description="Basic and acidic residues" evidence="1">
    <location>
        <begin position="102"/>
        <end position="112"/>
    </location>
</feature>
<sequence>MPRLSSIGFCAILFAAPAFAQAQDQCPPQNAMRARMAAMISPEQRLMMFADAQKATADGSIDMKDYRAMQRDKIRAMSSEQRQAYFTDLTKRFNALPPAEQKALKEKSEAARAKMARNCPPVKE</sequence>
<organism evidence="3 4">
    <name type="scientific">Rhizomicrobium palustre</name>
    <dbReference type="NCBI Taxonomy" id="189966"/>
    <lineage>
        <taxon>Bacteria</taxon>
        <taxon>Pseudomonadati</taxon>
        <taxon>Pseudomonadota</taxon>
        <taxon>Alphaproteobacteria</taxon>
        <taxon>Micropepsales</taxon>
        <taxon>Micropepsaceae</taxon>
        <taxon>Rhizomicrobium</taxon>
    </lineage>
</organism>
<feature type="region of interest" description="Disordered" evidence="1">
    <location>
        <begin position="100"/>
        <end position="124"/>
    </location>
</feature>
<feature type="signal peptide" evidence="2">
    <location>
        <begin position="1"/>
        <end position="20"/>
    </location>
</feature>
<reference evidence="3 4" key="1">
    <citation type="submission" date="2020-03" db="EMBL/GenBank/DDBJ databases">
        <title>Genomic Encyclopedia of Type Strains, Phase IV (KMG-IV): sequencing the most valuable type-strain genomes for metagenomic binning, comparative biology and taxonomic classification.</title>
        <authorList>
            <person name="Goeker M."/>
        </authorList>
    </citation>
    <scope>NUCLEOTIDE SEQUENCE [LARGE SCALE GENOMIC DNA]</scope>
    <source>
        <strain evidence="3 4">DSM 19867</strain>
    </source>
</reference>
<evidence type="ECO:0000313" key="4">
    <source>
        <dbReference type="Proteomes" id="UP000570514"/>
    </source>
</evidence>
<protein>
    <recommendedName>
        <fullName evidence="5">LTXXQ motif family protein</fullName>
    </recommendedName>
</protein>
<comment type="caution">
    <text evidence="3">The sequence shown here is derived from an EMBL/GenBank/DDBJ whole genome shotgun (WGS) entry which is preliminary data.</text>
</comment>
<name>A0A846MXD6_9PROT</name>
<keyword evidence="4" id="KW-1185">Reference proteome</keyword>
<gene>
    <name evidence="3" type="ORF">FHS83_000965</name>
</gene>
<evidence type="ECO:0008006" key="5">
    <source>
        <dbReference type="Google" id="ProtNLM"/>
    </source>
</evidence>
<evidence type="ECO:0000256" key="2">
    <source>
        <dbReference type="SAM" id="SignalP"/>
    </source>
</evidence>
<keyword evidence="2" id="KW-0732">Signal</keyword>
<evidence type="ECO:0000313" key="3">
    <source>
        <dbReference type="EMBL" id="NIK87647.1"/>
    </source>
</evidence>
<proteinExistence type="predicted"/>
<dbReference type="Proteomes" id="UP000570514">
    <property type="component" value="Unassembled WGS sequence"/>
</dbReference>
<accession>A0A846MXD6</accession>
<evidence type="ECO:0000256" key="1">
    <source>
        <dbReference type="SAM" id="MobiDB-lite"/>
    </source>
</evidence>
<dbReference type="EMBL" id="JAASRM010000001">
    <property type="protein sequence ID" value="NIK87647.1"/>
    <property type="molecule type" value="Genomic_DNA"/>
</dbReference>
<feature type="chain" id="PRO_5032671490" description="LTXXQ motif family protein" evidence="2">
    <location>
        <begin position="21"/>
        <end position="124"/>
    </location>
</feature>
<dbReference type="RefSeq" id="WP_167081448.1">
    <property type="nucleotide sequence ID" value="NZ_BAAADC010000001.1"/>
</dbReference>